<feature type="transmembrane region" description="Helical" evidence="1">
    <location>
        <begin position="112"/>
        <end position="134"/>
    </location>
</feature>
<feature type="transmembrane region" description="Helical" evidence="1">
    <location>
        <begin position="139"/>
        <end position="161"/>
    </location>
</feature>
<evidence type="ECO:0000313" key="4">
    <source>
        <dbReference type="Proteomes" id="UP000837803"/>
    </source>
</evidence>
<keyword evidence="1" id="KW-0812">Transmembrane</keyword>
<organism evidence="3 4">
    <name type="scientific">Neolewinella maritima</name>
    <dbReference type="NCBI Taxonomy" id="1383882"/>
    <lineage>
        <taxon>Bacteria</taxon>
        <taxon>Pseudomonadati</taxon>
        <taxon>Bacteroidota</taxon>
        <taxon>Saprospiria</taxon>
        <taxon>Saprospirales</taxon>
        <taxon>Lewinellaceae</taxon>
        <taxon>Neolewinella</taxon>
    </lineage>
</organism>
<sequence>MKYSLLLLLLTIVLPVLGVAQQIEESSVVNASLAEFSNLHPLVVHVPIMLLLLATCTQLATFFIWKEPLDWITLLLLAGGVAGALAASNFTHPHTHGLTPAAQQVLNLHDTYAGWTLGLSVAALVMKGVSLWILRGRRWLEIVVLLAVGGSASTVGMAAHYGGTLVYIHGVGVQGNYMEGQSDPSEE</sequence>
<keyword evidence="1" id="KW-0472">Membrane</keyword>
<dbReference type="Pfam" id="PF09990">
    <property type="entry name" value="DUF2231"/>
    <property type="match status" value="1"/>
</dbReference>
<comment type="caution">
    <text evidence="3">The sequence shown here is derived from an EMBL/GenBank/DDBJ whole genome shotgun (WGS) entry which is preliminary data.</text>
</comment>
<proteinExistence type="predicted"/>
<accession>A0ABM9B5B8</accession>
<feature type="transmembrane region" description="Helical" evidence="1">
    <location>
        <begin position="72"/>
        <end position="92"/>
    </location>
</feature>
<dbReference type="RefSeq" id="WP_238752418.1">
    <property type="nucleotide sequence ID" value="NZ_CAKLPZ010000006.1"/>
</dbReference>
<evidence type="ECO:0000259" key="2">
    <source>
        <dbReference type="Pfam" id="PF09990"/>
    </source>
</evidence>
<name>A0ABM9B5B8_9BACT</name>
<evidence type="ECO:0000313" key="3">
    <source>
        <dbReference type="EMBL" id="CAH1002593.1"/>
    </source>
</evidence>
<feature type="domain" description="DUF2231" evidence="2">
    <location>
        <begin position="38"/>
        <end position="174"/>
    </location>
</feature>
<dbReference type="EMBL" id="CAKLPZ010000006">
    <property type="protein sequence ID" value="CAH1002593.1"/>
    <property type="molecule type" value="Genomic_DNA"/>
</dbReference>
<evidence type="ECO:0000256" key="1">
    <source>
        <dbReference type="SAM" id="Phobius"/>
    </source>
</evidence>
<dbReference type="Proteomes" id="UP000837803">
    <property type="component" value="Unassembled WGS sequence"/>
</dbReference>
<dbReference type="InterPro" id="IPR019251">
    <property type="entry name" value="DUF2231_TM"/>
</dbReference>
<feature type="transmembrane region" description="Helical" evidence="1">
    <location>
        <begin position="42"/>
        <end position="65"/>
    </location>
</feature>
<protein>
    <recommendedName>
        <fullName evidence="2">DUF2231 domain-containing protein</fullName>
    </recommendedName>
</protein>
<gene>
    <name evidence="3" type="ORF">LEM8419_03465</name>
</gene>
<keyword evidence="4" id="KW-1185">Reference proteome</keyword>
<keyword evidence="1" id="KW-1133">Transmembrane helix</keyword>
<reference evidence="3" key="1">
    <citation type="submission" date="2021-12" db="EMBL/GenBank/DDBJ databases">
        <authorList>
            <person name="Rodrigo-Torres L."/>
            <person name="Arahal R. D."/>
            <person name="Lucena T."/>
        </authorList>
    </citation>
    <scope>NUCLEOTIDE SEQUENCE</scope>
    <source>
        <strain evidence="3">CECT 8419</strain>
    </source>
</reference>